<feature type="region of interest" description="Disordered" evidence="1">
    <location>
        <begin position="78"/>
        <end position="98"/>
    </location>
</feature>
<evidence type="ECO:0000313" key="3">
    <source>
        <dbReference type="Proteomes" id="UP000265618"/>
    </source>
</evidence>
<evidence type="ECO:0000256" key="1">
    <source>
        <dbReference type="SAM" id="MobiDB-lite"/>
    </source>
</evidence>
<dbReference type="AlphaFoldDB" id="A0A9K3GLM8"/>
<gene>
    <name evidence="2" type="ORF">KIPB_010503</name>
</gene>
<proteinExistence type="predicted"/>
<dbReference type="Proteomes" id="UP000265618">
    <property type="component" value="Unassembled WGS sequence"/>
</dbReference>
<sequence>MIYEEGLEAIAASESAFGQISALCALTPESVDSPSGRVRRVAVGVVAAMVRTKAYRGMLTAAHLGTFESLLSAVLGERDRPRTAEAEGEGERAGTPRETGSFDFATVDDCATIIFSASASQDHRALFVAGGTMVPLLCRVAGHVARTTRDWALPRTCYAALIFMAQSNSAREAMGANIEHILYPLTHCTTGSDTLVSAASPTLVRPGTGVAGGAVDDSLLYTRRMVTRLLSILIAHKALQPEVLLD</sequence>
<evidence type="ECO:0000313" key="2">
    <source>
        <dbReference type="EMBL" id="GIQ88289.1"/>
    </source>
</evidence>
<feature type="non-terminal residue" evidence="2">
    <location>
        <position position="1"/>
    </location>
</feature>
<comment type="caution">
    <text evidence="2">The sequence shown here is derived from an EMBL/GenBank/DDBJ whole genome shotgun (WGS) entry which is preliminary data.</text>
</comment>
<dbReference type="EMBL" id="BDIP01003926">
    <property type="protein sequence ID" value="GIQ88289.1"/>
    <property type="molecule type" value="Genomic_DNA"/>
</dbReference>
<reference evidence="2 3" key="1">
    <citation type="journal article" date="2018" name="PLoS ONE">
        <title>The draft genome of Kipferlia bialata reveals reductive genome evolution in fornicate parasites.</title>
        <authorList>
            <person name="Tanifuji G."/>
            <person name="Takabayashi S."/>
            <person name="Kume K."/>
            <person name="Takagi M."/>
            <person name="Nakayama T."/>
            <person name="Kamikawa R."/>
            <person name="Inagaki Y."/>
            <person name="Hashimoto T."/>
        </authorList>
    </citation>
    <scope>NUCLEOTIDE SEQUENCE [LARGE SCALE GENOMIC DNA]</scope>
    <source>
        <strain evidence="2">NY0173</strain>
    </source>
</reference>
<protein>
    <submittedName>
        <fullName evidence="2">Uncharacterized protein</fullName>
    </submittedName>
</protein>
<keyword evidence="3" id="KW-1185">Reference proteome</keyword>
<name>A0A9K3GLM8_9EUKA</name>
<accession>A0A9K3GLM8</accession>
<feature type="compositionally biased region" description="Basic and acidic residues" evidence="1">
    <location>
        <begin position="78"/>
        <end position="95"/>
    </location>
</feature>
<organism evidence="2 3">
    <name type="scientific">Kipferlia bialata</name>
    <dbReference type="NCBI Taxonomy" id="797122"/>
    <lineage>
        <taxon>Eukaryota</taxon>
        <taxon>Metamonada</taxon>
        <taxon>Carpediemonas-like organisms</taxon>
        <taxon>Kipferlia</taxon>
    </lineage>
</organism>